<evidence type="ECO:0000256" key="3">
    <source>
        <dbReference type="ARBA" id="ARBA00022679"/>
    </source>
</evidence>
<evidence type="ECO:0000256" key="2">
    <source>
        <dbReference type="ARBA" id="ARBA00022603"/>
    </source>
</evidence>
<dbReference type="InterPro" id="IPR001537">
    <property type="entry name" value="SpoU_MeTrfase"/>
</dbReference>
<dbReference type="EMBL" id="LAZR01003116">
    <property type="protein sequence ID" value="KKN21816.1"/>
    <property type="molecule type" value="Genomic_DNA"/>
</dbReference>
<dbReference type="InterPro" id="IPR029028">
    <property type="entry name" value="Alpha/beta_knot_MTases"/>
</dbReference>
<evidence type="ECO:0000313" key="5">
    <source>
        <dbReference type="EMBL" id="KKN21816.1"/>
    </source>
</evidence>
<dbReference type="GO" id="GO:0032259">
    <property type="term" value="P:methylation"/>
    <property type="evidence" value="ECO:0007669"/>
    <property type="project" value="UniProtKB-KW"/>
</dbReference>
<keyword evidence="3" id="KW-0808">Transferase</keyword>
<dbReference type="SUPFAM" id="SSF55315">
    <property type="entry name" value="L30e-like"/>
    <property type="match status" value="1"/>
</dbReference>
<proteinExistence type="inferred from homology"/>
<reference evidence="5" key="1">
    <citation type="journal article" date="2015" name="Nature">
        <title>Complex archaea that bridge the gap between prokaryotes and eukaryotes.</title>
        <authorList>
            <person name="Spang A."/>
            <person name="Saw J.H."/>
            <person name="Jorgensen S.L."/>
            <person name="Zaremba-Niedzwiedzka K."/>
            <person name="Martijn J."/>
            <person name="Lind A.E."/>
            <person name="van Eijk R."/>
            <person name="Schleper C."/>
            <person name="Guy L."/>
            <person name="Ettema T.J."/>
        </authorList>
    </citation>
    <scope>NUCLEOTIDE SEQUENCE</scope>
</reference>
<dbReference type="GO" id="GO:0006396">
    <property type="term" value="P:RNA processing"/>
    <property type="evidence" value="ECO:0007669"/>
    <property type="project" value="InterPro"/>
</dbReference>
<feature type="domain" description="RNA 2-O ribose methyltransferase substrate binding" evidence="4">
    <location>
        <begin position="22"/>
        <end position="92"/>
    </location>
</feature>
<dbReference type="InterPro" id="IPR053888">
    <property type="entry name" value="MRM3-like_sub_bind"/>
</dbReference>
<dbReference type="InterPro" id="IPR013123">
    <property type="entry name" value="SpoU_subst-bd"/>
</dbReference>
<organism evidence="5">
    <name type="scientific">marine sediment metagenome</name>
    <dbReference type="NCBI Taxonomy" id="412755"/>
    <lineage>
        <taxon>unclassified sequences</taxon>
        <taxon>metagenomes</taxon>
        <taxon>ecological metagenomes</taxon>
    </lineage>
</organism>
<protein>
    <recommendedName>
        <fullName evidence="4">RNA 2-O ribose methyltransferase substrate binding domain-containing protein</fullName>
    </recommendedName>
</protein>
<dbReference type="InterPro" id="IPR029064">
    <property type="entry name" value="Ribosomal_eL30-like_sf"/>
</dbReference>
<gene>
    <name evidence="5" type="ORF">LCGC14_0921550</name>
</gene>
<dbReference type="Pfam" id="PF22435">
    <property type="entry name" value="MRM3-like_sub_bind"/>
    <property type="match status" value="1"/>
</dbReference>
<dbReference type="InterPro" id="IPR051259">
    <property type="entry name" value="rRNA_Methyltransferase"/>
</dbReference>
<dbReference type="Gene3D" id="3.30.1330.30">
    <property type="match status" value="1"/>
</dbReference>
<comment type="similarity">
    <text evidence="1">Belongs to the class IV-like SAM-binding methyltransferase superfamily. RNA methyltransferase TrmH family.</text>
</comment>
<dbReference type="Pfam" id="PF00588">
    <property type="entry name" value="SpoU_methylase"/>
    <property type="match status" value="1"/>
</dbReference>
<dbReference type="InterPro" id="IPR029026">
    <property type="entry name" value="tRNA_m1G_MTases_N"/>
</dbReference>
<evidence type="ECO:0000259" key="4">
    <source>
        <dbReference type="SMART" id="SM00967"/>
    </source>
</evidence>
<dbReference type="GO" id="GO:0005737">
    <property type="term" value="C:cytoplasm"/>
    <property type="evidence" value="ECO:0007669"/>
    <property type="project" value="UniProtKB-ARBA"/>
</dbReference>
<evidence type="ECO:0000256" key="1">
    <source>
        <dbReference type="ARBA" id="ARBA00007228"/>
    </source>
</evidence>
<dbReference type="SMART" id="SM00967">
    <property type="entry name" value="SpoU_sub_bind"/>
    <property type="match status" value="1"/>
</dbReference>
<keyword evidence="2" id="KW-0489">Methyltransferase</keyword>
<accession>A0A0F9R9H1</accession>
<dbReference type="PANTHER" id="PTHR43191:SF2">
    <property type="entry name" value="RRNA METHYLTRANSFERASE 3, MITOCHONDRIAL"/>
    <property type="match status" value="1"/>
</dbReference>
<comment type="caution">
    <text evidence="5">The sequence shown here is derived from an EMBL/GenBank/DDBJ whole genome shotgun (WGS) entry which is preliminary data.</text>
</comment>
<dbReference type="SUPFAM" id="SSF75217">
    <property type="entry name" value="alpha/beta knot"/>
    <property type="match status" value="1"/>
</dbReference>
<name>A0A0F9R9H1_9ZZZZ</name>
<dbReference type="AlphaFoldDB" id="A0A0F9R9H1"/>
<sequence>MKLDDIKKLHQKKYRQALGHYLVEGEHLVLELQKAAARQPALKASELYVTDAYAHWAGPFKTHHVSDRQMALLADTRTPQGILAVVPTPSLNVAHMPEAGEKAVYLHEVQDPGNLGTILRTLAWFGGFRCLLSPGSVDPYNPKVVRASMGALFHLPLETEVPLDSLGRRYRSVACLDLNGEKLTATSFSQHDCYLFGNEARGVPREALDNLAATPYTIAGKGEIESLNLASAVNMCAYELVRSS</sequence>
<dbReference type="PANTHER" id="PTHR43191">
    <property type="entry name" value="RRNA METHYLTRANSFERASE 3"/>
    <property type="match status" value="1"/>
</dbReference>
<dbReference type="GO" id="GO:0003723">
    <property type="term" value="F:RNA binding"/>
    <property type="evidence" value="ECO:0007669"/>
    <property type="project" value="InterPro"/>
</dbReference>
<dbReference type="Gene3D" id="3.40.1280.10">
    <property type="match status" value="1"/>
</dbReference>
<dbReference type="GO" id="GO:0008173">
    <property type="term" value="F:RNA methyltransferase activity"/>
    <property type="evidence" value="ECO:0007669"/>
    <property type="project" value="InterPro"/>
</dbReference>